<protein>
    <recommendedName>
        <fullName evidence="3">RES domain-containing protein</fullName>
    </recommendedName>
</protein>
<evidence type="ECO:0008006" key="3">
    <source>
        <dbReference type="Google" id="ProtNLM"/>
    </source>
</evidence>
<evidence type="ECO:0000313" key="2">
    <source>
        <dbReference type="Proteomes" id="UP000018211"/>
    </source>
</evidence>
<sequence length="379" mass="44064">MSDFQKVLNKLLQGHRLKQPFVYDSYNSNYREDLKDRLDNFQKRVNKLQDDGVVESYLYTRRAELQEVSNHIIESLDEYLSGSAGGAYDIFERLMNLPIISQNIPKLVHDMKHFSKGDDSLYRVRCSDSELSERKEMFHIPFHLRHLVGTQRYSIAGLPCLYLGTSIYVCWQEMGKPDLNKMHLSRYKCENKSDVKVINFSYSLETLKKSNLENFLFFENEDDNIELQIAYLVMYPLLMACSFNRAFNGGAFNIEYIIPNLLLQWISKEKSLVSGISYFSTKTPQLRHSKIGINFVFPPDRANVQLNGFCSKLKRDFSLTKPISWQLLDTIGGGELFEVDTYPCFDSVDEGFVKNYDMTKFYQVEDLLKKILNTDTVDA</sequence>
<gene>
    <name evidence="1" type="ORF">VIBNISOn1_1370022</name>
</gene>
<dbReference type="AlphaFoldDB" id="A0AAV2VKA8"/>
<dbReference type="EMBL" id="CAOF01000043">
    <property type="protein sequence ID" value="CCO45116.1"/>
    <property type="molecule type" value="Genomic_DNA"/>
</dbReference>
<evidence type="ECO:0000313" key="1">
    <source>
        <dbReference type="EMBL" id="CCO45116.1"/>
    </source>
</evidence>
<name>A0AAV2VKA8_9VIBR</name>
<dbReference type="RefSeq" id="WP_022610720.1">
    <property type="nucleotide sequence ID" value="NZ_LK391965.1"/>
</dbReference>
<proteinExistence type="predicted"/>
<dbReference type="Proteomes" id="UP000018211">
    <property type="component" value="Unassembled WGS sequence"/>
</dbReference>
<accession>A0AAV2VKA8</accession>
<organism evidence="1 2">
    <name type="scientific">Vibrio nigripulchritudo SOn1</name>
    <dbReference type="NCBI Taxonomy" id="1238450"/>
    <lineage>
        <taxon>Bacteria</taxon>
        <taxon>Pseudomonadati</taxon>
        <taxon>Pseudomonadota</taxon>
        <taxon>Gammaproteobacteria</taxon>
        <taxon>Vibrionales</taxon>
        <taxon>Vibrionaceae</taxon>
        <taxon>Vibrio</taxon>
    </lineage>
</organism>
<comment type="caution">
    <text evidence="1">The sequence shown here is derived from an EMBL/GenBank/DDBJ whole genome shotgun (WGS) entry which is preliminary data.</text>
</comment>
<reference evidence="1 2" key="1">
    <citation type="journal article" date="2013" name="ISME J.">
        <title>Comparative genomics of pathogenic lineages of Vibrio nigripulchritudo identifies virulence-associated traits.</title>
        <authorList>
            <person name="Goudenege D."/>
            <person name="Labreuche Y."/>
            <person name="Krin E."/>
            <person name="Ansquer D."/>
            <person name="Mangenot S."/>
            <person name="Calteau A."/>
            <person name="Medigue C."/>
            <person name="Mazel D."/>
            <person name="Polz M.F."/>
            <person name="Le Roux F."/>
        </authorList>
    </citation>
    <scope>NUCLEOTIDE SEQUENCE [LARGE SCALE GENOMIC DNA]</scope>
    <source>
        <strain evidence="1 2">SOn1</strain>
    </source>
</reference>